<sequence>MHYKPYSPEWHRYRYLKEALNKYLDDYVENNIIMEDILDIICIRQEEAHAEYHKLEDLELKLRD</sequence>
<dbReference type="EMBL" id="KX349291">
    <property type="protein sequence ID" value="AOO11498.1"/>
    <property type="molecule type" value="Genomic_DNA"/>
</dbReference>
<dbReference type="EMBL" id="KX349293">
    <property type="protein sequence ID" value="AOO11963.1"/>
    <property type="molecule type" value="Genomic_DNA"/>
</dbReference>
<gene>
    <name evidence="1" type="ORF">ES420910_016</name>
    <name evidence="2" type="ORF">Np200711_016</name>
    <name evidence="3" type="ORF">Np420711_016</name>
    <name evidence="4" type="ORF">Sn130910_016</name>
</gene>
<evidence type="ECO:0000313" key="1">
    <source>
        <dbReference type="EMBL" id="AOO11498.1"/>
    </source>
</evidence>
<reference evidence="5 6" key="1">
    <citation type="journal article" date="2016" name="Environ. Microbiol.">
        <title>Genomic diversification of marine cyanophages into stable ecotypes.</title>
        <authorList>
            <person name="Marston M.F."/>
            <person name="Martiny J.B."/>
        </authorList>
    </citation>
    <scope>NUCLEOTIDE SEQUENCE [LARGE SCALE GENOMIC DNA]</scope>
    <source>
        <strain evidence="1">ES_42_0910</strain>
        <strain evidence="2">Np_20_0711</strain>
        <strain evidence="3">Np_42_0711</strain>
        <strain evidence="4">Sn_13_0910</strain>
    </source>
</reference>
<accession>A0A1D7SF02</accession>
<evidence type="ECO:0000313" key="3">
    <source>
        <dbReference type="EMBL" id="AOO12199.1"/>
    </source>
</evidence>
<evidence type="ECO:0000313" key="2">
    <source>
        <dbReference type="EMBL" id="AOO11963.1"/>
    </source>
</evidence>
<protein>
    <submittedName>
        <fullName evidence="3">Uncharacterized protein</fullName>
    </submittedName>
</protein>
<dbReference type="Proteomes" id="UP000223571">
    <property type="component" value="Segment"/>
</dbReference>
<evidence type="ECO:0000313" key="5">
    <source>
        <dbReference type="Proteomes" id="UP000221709"/>
    </source>
</evidence>
<dbReference type="EMBL" id="KX349294">
    <property type="protein sequence ID" value="AOO12199.1"/>
    <property type="molecule type" value="Genomic_DNA"/>
</dbReference>
<dbReference type="Proteomes" id="UP000225178">
    <property type="component" value="Segment"/>
</dbReference>
<organism evidence="3 5">
    <name type="scientific">Cyanophage S-RIM44</name>
    <dbReference type="NCBI Taxonomy" id="1278485"/>
    <lineage>
        <taxon>Viruses</taxon>
        <taxon>Duplodnaviria</taxon>
        <taxon>Heunggongvirae</taxon>
        <taxon>Uroviricota</taxon>
        <taxon>Caudoviricetes</taxon>
        <taxon>Pantevenvirales</taxon>
        <taxon>Kyanoviridae</taxon>
        <taxon>Vellamovirus</taxon>
        <taxon>Vellamovirus rhodeisland44</taxon>
    </lineage>
</organism>
<dbReference type="Proteomes" id="UP000221709">
    <property type="component" value="Segment"/>
</dbReference>
<dbReference type="Proteomes" id="UP000226130">
    <property type="component" value="Segment"/>
</dbReference>
<evidence type="ECO:0000313" key="6">
    <source>
        <dbReference type="Proteomes" id="UP000223571"/>
    </source>
</evidence>
<evidence type="ECO:0000313" key="4">
    <source>
        <dbReference type="EMBL" id="AOO12664.1"/>
    </source>
</evidence>
<proteinExistence type="predicted"/>
<keyword evidence="5" id="KW-1185">Reference proteome</keyword>
<name>A0A1D7SF02_9CAUD</name>
<dbReference type="EMBL" id="KX349296">
    <property type="protein sequence ID" value="AOO12664.1"/>
    <property type="molecule type" value="Genomic_DNA"/>
</dbReference>